<evidence type="ECO:0000256" key="1">
    <source>
        <dbReference type="ARBA" id="ARBA00022729"/>
    </source>
</evidence>
<keyword evidence="1" id="KW-0732">Signal</keyword>
<name>A0A1F7F3Y8_UNCRA</name>
<dbReference type="SMART" id="SM00028">
    <property type="entry name" value="TPR"/>
    <property type="match status" value="3"/>
</dbReference>
<feature type="transmembrane region" description="Helical" evidence="3">
    <location>
        <begin position="36"/>
        <end position="56"/>
    </location>
</feature>
<dbReference type="InterPro" id="IPR019734">
    <property type="entry name" value="TPR_rpt"/>
</dbReference>
<keyword evidence="2" id="KW-0802">TPR repeat</keyword>
<feature type="domain" description="Outer membrane lipoprotein BamD-like" evidence="4">
    <location>
        <begin position="63"/>
        <end position="216"/>
    </location>
</feature>
<dbReference type="InterPro" id="IPR011990">
    <property type="entry name" value="TPR-like_helical_dom_sf"/>
</dbReference>
<dbReference type="PROSITE" id="PS50005">
    <property type="entry name" value="TPR"/>
    <property type="match status" value="2"/>
</dbReference>
<evidence type="ECO:0000313" key="6">
    <source>
        <dbReference type="Proteomes" id="UP000179243"/>
    </source>
</evidence>
<accession>A0A1F7F3Y8</accession>
<evidence type="ECO:0000259" key="4">
    <source>
        <dbReference type="Pfam" id="PF13525"/>
    </source>
</evidence>
<reference evidence="5 6" key="1">
    <citation type="journal article" date="2016" name="Nat. Commun.">
        <title>Thousands of microbial genomes shed light on interconnected biogeochemical processes in an aquifer system.</title>
        <authorList>
            <person name="Anantharaman K."/>
            <person name="Brown C.T."/>
            <person name="Hug L.A."/>
            <person name="Sharon I."/>
            <person name="Castelle C.J."/>
            <person name="Probst A.J."/>
            <person name="Thomas B.C."/>
            <person name="Singh A."/>
            <person name="Wilkins M.J."/>
            <person name="Karaoz U."/>
            <person name="Brodie E.L."/>
            <person name="Williams K.H."/>
            <person name="Hubbard S.S."/>
            <person name="Banfield J.F."/>
        </authorList>
    </citation>
    <scope>NUCLEOTIDE SEQUENCE [LARGE SCALE GENOMIC DNA]</scope>
</reference>
<evidence type="ECO:0000313" key="5">
    <source>
        <dbReference type="EMBL" id="OGK01226.1"/>
    </source>
</evidence>
<keyword evidence="3" id="KW-0812">Transmembrane</keyword>
<organism evidence="5 6">
    <name type="scientific">Candidatus Raymondbacteria bacterium RIFOXYD12_FULL_49_13</name>
    <dbReference type="NCBI Taxonomy" id="1817890"/>
    <lineage>
        <taxon>Bacteria</taxon>
        <taxon>Raymondiibacteriota</taxon>
    </lineage>
</organism>
<protein>
    <recommendedName>
        <fullName evidence="4">Outer membrane lipoprotein BamD-like domain-containing protein</fullName>
    </recommendedName>
</protein>
<comment type="caution">
    <text evidence="5">The sequence shown here is derived from an EMBL/GenBank/DDBJ whole genome shotgun (WGS) entry which is preliminary data.</text>
</comment>
<proteinExistence type="predicted"/>
<dbReference type="Pfam" id="PF13525">
    <property type="entry name" value="YfiO"/>
    <property type="match status" value="1"/>
</dbReference>
<dbReference type="Gene3D" id="1.25.40.10">
    <property type="entry name" value="Tetratricopeptide repeat domain"/>
    <property type="match status" value="2"/>
</dbReference>
<sequence length="222" mass="24949">MATTIKFSKKHKIKEDKFVENFMRVRLWFEEKRKPLLVTAASIAGAALIVFFAFTLRGNRNVDANNYFGQAMVEYENGRFSNAITSLKKVADNYGGSAAASRSLYCLGNIYYELGNYSLAIDVCKRYIEKYESSNFLTPAVYKCMGSAYIQTRDYANAQTAFATAIAKYPKDFSAPELLFKLSQCAIELKDASQAKETLDRLITGYPASSYVHEARLMRAGL</sequence>
<evidence type="ECO:0000256" key="2">
    <source>
        <dbReference type="PROSITE-ProRule" id="PRU00339"/>
    </source>
</evidence>
<dbReference type="AlphaFoldDB" id="A0A1F7F3Y8"/>
<feature type="repeat" description="TPR" evidence="2">
    <location>
        <begin position="139"/>
        <end position="172"/>
    </location>
</feature>
<dbReference type="EMBL" id="MFYX01000130">
    <property type="protein sequence ID" value="OGK01226.1"/>
    <property type="molecule type" value="Genomic_DNA"/>
</dbReference>
<feature type="repeat" description="TPR" evidence="2">
    <location>
        <begin position="101"/>
        <end position="134"/>
    </location>
</feature>
<dbReference type="SUPFAM" id="SSF48452">
    <property type="entry name" value="TPR-like"/>
    <property type="match status" value="1"/>
</dbReference>
<dbReference type="InterPro" id="IPR039565">
    <property type="entry name" value="BamD-like"/>
</dbReference>
<keyword evidence="3" id="KW-1133">Transmembrane helix</keyword>
<evidence type="ECO:0000256" key="3">
    <source>
        <dbReference type="SAM" id="Phobius"/>
    </source>
</evidence>
<dbReference type="Proteomes" id="UP000179243">
    <property type="component" value="Unassembled WGS sequence"/>
</dbReference>
<keyword evidence="3" id="KW-0472">Membrane</keyword>
<gene>
    <name evidence="5" type="ORF">A2519_22515</name>
</gene>